<reference evidence="9 10" key="1">
    <citation type="submission" date="2017-09" db="EMBL/GenBank/DDBJ databases">
        <title>The draft genome sequences of Marinobacter guineae M3B.</title>
        <authorList>
            <person name="Cao J."/>
        </authorList>
    </citation>
    <scope>NUCLEOTIDE SEQUENCE [LARGE SCALE GENOMIC DNA]</scope>
    <source>
        <strain evidence="9 10">M3B</strain>
    </source>
</reference>
<dbReference type="PROSITE" id="PS51820">
    <property type="entry name" value="PA14"/>
    <property type="match status" value="2"/>
</dbReference>
<dbReference type="PANTHER" id="PTHR42970:SF1">
    <property type="entry name" value="PECTATE LYASE C-RELATED"/>
    <property type="match status" value="1"/>
</dbReference>
<comment type="subcellular location">
    <subcellularLocation>
        <location evidence="1">Secreted</location>
    </subcellularLocation>
</comment>
<dbReference type="InterPro" id="IPR037524">
    <property type="entry name" value="PA14/GLEYA"/>
</dbReference>
<dbReference type="InterPro" id="IPR011658">
    <property type="entry name" value="PA14_dom"/>
</dbReference>
<dbReference type="RefSeq" id="WP_099616425.1">
    <property type="nucleotide sequence ID" value="NZ_KZ319339.1"/>
</dbReference>
<keyword evidence="10" id="KW-1185">Reference proteome</keyword>
<dbReference type="SUPFAM" id="SSF56988">
    <property type="entry name" value="Anthrax protective antigen"/>
    <property type="match status" value="2"/>
</dbReference>
<evidence type="ECO:0000313" key="9">
    <source>
        <dbReference type="EMBL" id="PHQ26342.1"/>
    </source>
</evidence>
<keyword evidence="6" id="KW-0325">Glycoprotein</keyword>
<evidence type="ECO:0000256" key="6">
    <source>
        <dbReference type="ARBA" id="ARBA00023180"/>
    </source>
</evidence>
<comment type="caution">
    <text evidence="9">The sequence shown here is derived from an EMBL/GenBank/DDBJ whole genome shotgun (WGS) entry which is preliminary data.</text>
</comment>
<evidence type="ECO:0000256" key="2">
    <source>
        <dbReference type="ARBA" id="ARBA00022525"/>
    </source>
</evidence>
<protein>
    <recommendedName>
        <fullName evidence="11">PA14 domain-containing protein</fullName>
    </recommendedName>
</protein>
<dbReference type="Pfam" id="PF00041">
    <property type="entry name" value="fn3"/>
    <property type="match status" value="1"/>
</dbReference>
<dbReference type="InterPro" id="IPR059100">
    <property type="entry name" value="TSP3_bac"/>
</dbReference>
<dbReference type="CDD" id="cd00063">
    <property type="entry name" value="FN3"/>
    <property type="match status" value="1"/>
</dbReference>
<evidence type="ECO:0000256" key="3">
    <source>
        <dbReference type="ARBA" id="ARBA00022723"/>
    </source>
</evidence>
<feature type="domain" description="PA14" evidence="8">
    <location>
        <begin position="39"/>
        <end position="196"/>
    </location>
</feature>
<name>A0A2G1VHZ8_9GAMM</name>
<dbReference type="SMART" id="SM00758">
    <property type="entry name" value="PA14"/>
    <property type="match status" value="2"/>
</dbReference>
<dbReference type="Gene3D" id="2.60.40.10">
    <property type="entry name" value="Immunoglobulins"/>
    <property type="match status" value="1"/>
</dbReference>
<evidence type="ECO:0000256" key="5">
    <source>
        <dbReference type="ARBA" id="ARBA00022837"/>
    </source>
</evidence>
<dbReference type="Pfam" id="PF18884">
    <property type="entry name" value="TSP3_bac"/>
    <property type="match status" value="2"/>
</dbReference>
<dbReference type="AlphaFoldDB" id="A0A2G1VHZ8"/>
<keyword evidence="3" id="KW-0479">Metal-binding</keyword>
<dbReference type="SUPFAM" id="SSF49265">
    <property type="entry name" value="Fibronectin type III"/>
    <property type="match status" value="1"/>
</dbReference>
<dbReference type="Proteomes" id="UP000229044">
    <property type="component" value="Unassembled WGS sequence"/>
</dbReference>
<proteinExistence type="predicted"/>
<evidence type="ECO:0000313" key="10">
    <source>
        <dbReference type="Proteomes" id="UP000229044"/>
    </source>
</evidence>
<dbReference type="PANTHER" id="PTHR42970">
    <property type="entry name" value="PECTATE LYASE C-RELATED"/>
    <property type="match status" value="1"/>
</dbReference>
<dbReference type="InterPro" id="IPR013783">
    <property type="entry name" value="Ig-like_fold"/>
</dbReference>
<dbReference type="EMBL" id="NTFI01000001">
    <property type="protein sequence ID" value="PHQ26342.1"/>
    <property type="molecule type" value="Genomic_DNA"/>
</dbReference>
<evidence type="ECO:0008006" key="11">
    <source>
        <dbReference type="Google" id="ProtNLM"/>
    </source>
</evidence>
<evidence type="ECO:0000256" key="4">
    <source>
        <dbReference type="ARBA" id="ARBA00022729"/>
    </source>
</evidence>
<dbReference type="PROSITE" id="PS50853">
    <property type="entry name" value="FN3"/>
    <property type="match status" value="1"/>
</dbReference>
<evidence type="ECO:0000259" key="7">
    <source>
        <dbReference type="PROSITE" id="PS50853"/>
    </source>
</evidence>
<evidence type="ECO:0000259" key="8">
    <source>
        <dbReference type="PROSITE" id="PS51820"/>
    </source>
</evidence>
<dbReference type="PROSITE" id="PS51257">
    <property type="entry name" value="PROKAR_LIPOPROTEIN"/>
    <property type="match status" value="1"/>
</dbReference>
<dbReference type="InterPro" id="IPR052063">
    <property type="entry name" value="Polysaccharide_Lyase_1"/>
</dbReference>
<keyword evidence="4" id="KW-0732">Signal</keyword>
<dbReference type="InterPro" id="IPR003961">
    <property type="entry name" value="FN3_dom"/>
</dbReference>
<keyword evidence="2" id="KW-0964">Secreted</keyword>
<accession>A0A2G1VHZ8</accession>
<dbReference type="Pfam" id="PF07691">
    <property type="entry name" value="PA14"/>
    <property type="match status" value="2"/>
</dbReference>
<sequence>MSASRMALLGCALLMIGGCQSWQYRDIESLPPTAALPQTSQPGVVHAFYWENVTGTNVEDLIARDTYPENPDEIIELDSLSGPSGRGDNYGTLVKGFIEAPVSGEYRFFVSGDDETEFWLSPSENLEEATMLATVPGWTYQNEFDKYTSQTTPIQALAAGQRYYFEIRHKEATGGDHFSVAWEGPGIGQEIISAEYLHSLAMGPGLGVKEAFSLGYRVGFLDGSEGLAFNTDFPPRDQDSDGLYDNWEIVHGLDPANPDDAITDPDNDLLSAADEFLLGTSENNPDTDRDGIPDGAEFAFGLNPLDPADANADLDNDGYSNLEEYAANTAINDAEDMPEQGPEYLVGFTGQYFEGRAFDRFITLRMDETINFTWGRESPMPDVPLDYFSVRWVGWFTAPHSSGTTNYRFTTTTDDGVRLYLNNERVINDWTNHGPTDFSANVSVGAGDTIPVVMEYYEDTRGSVAILDITDVSTNQTIATAETIRTIDPTLSNSTDTDNDGIPDTWELKFGLNPVVSDASESVNSSGISNLEAYESGVNPWTLESLSDGASGTAPATEITGGKPVTLSWTAPLSRIDGTSIELSEIDHYVISFGQDPARLTETQRVDGPETSFEFDGLSSGTWYFTIRVVDTSGLSSPESDPVSVVID</sequence>
<evidence type="ECO:0000256" key="1">
    <source>
        <dbReference type="ARBA" id="ARBA00004613"/>
    </source>
</evidence>
<keyword evidence="5" id="KW-0106">Calcium</keyword>
<dbReference type="OrthoDB" id="9785394at2"/>
<gene>
    <name evidence="9" type="ORF">CLH62_01715</name>
</gene>
<dbReference type="GO" id="GO:0046872">
    <property type="term" value="F:metal ion binding"/>
    <property type="evidence" value="ECO:0007669"/>
    <property type="project" value="UniProtKB-KW"/>
</dbReference>
<dbReference type="InterPro" id="IPR036116">
    <property type="entry name" value="FN3_sf"/>
</dbReference>
<organism evidence="9 10">
    <name type="scientific">Marinobacter guineae</name>
    <dbReference type="NCBI Taxonomy" id="432303"/>
    <lineage>
        <taxon>Bacteria</taxon>
        <taxon>Pseudomonadati</taxon>
        <taxon>Pseudomonadota</taxon>
        <taxon>Gammaproteobacteria</taxon>
        <taxon>Pseudomonadales</taxon>
        <taxon>Marinobacteraceae</taxon>
        <taxon>Marinobacter</taxon>
    </lineage>
</organism>
<feature type="domain" description="PA14" evidence="8">
    <location>
        <begin position="343"/>
        <end position="482"/>
    </location>
</feature>
<dbReference type="Gene3D" id="3.90.182.10">
    <property type="entry name" value="Toxin - Anthrax Protective Antigen,domain 1"/>
    <property type="match status" value="2"/>
</dbReference>
<feature type="domain" description="Fibronectin type-III" evidence="7">
    <location>
        <begin position="550"/>
        <end position="648"/>
    </location>
</feature>